<reference evidence="3 4" key="1">
    <citation type="submission" date="2021-05" db="EMBL/GenBank/DDBJ databases">
        <title>Kineosporia and Streptomyces sp. nov. two new marine actinobacteria isolated from Coral.</title>
        <authorList>
            <person name="Buangrab K."/>
            <person name="Sutthacheep M."/>
            <person name="Yeemin T."/>
            <person name="Harunari E."/>
            <person name="Igarashi Y."/>
            <person name="Kanchanasin P."/>
            <person name="Tanasupawat S."/>
            <person name="Phongsopitanun W."/>
        </authorList>
    </citation>
    <scope>NUCLEOTIDE SEQUENCE [LARGE SCALE GENOMIC DNA]</scope>
    <source>
        <strain evidence="3 4">J2-2</strain>
    </source>
</reference>
<dbReference type="NCBIfam" id="TIGR03083">
    <property type="entry name" value="maleylpyruvate isomerase family mycothiol-dependent enzyme"/>
    <property type="match status" value="1"/>
</dbReference>
<keyword evidence="4" id="KW-1185">Reference proteome</keyword>
<feature type="domain" description="MDMPI C-terminal" evidence="1">
    <location>
        <begin position="151"/>
        <end position="244"/>
    </location>
</feature>
<accession>A0ABS5TDD8</accession>
<protein>
    <submittedName>
        <fullName evidence="3">Maleylpyruvate isomerase N-terminal domain-containing protein</fullName>
    </submittedName>
</protein>
<evidence type="ECO:0000313" key="3">
    <source>
        <dbReference type="EMBL" id="MBT0768434.1"/>
    </source>
</evidence>
<proteinExistence type="predicted"/>
<dbReference type="RefSeq" id="WP_214154729.1">
    <property type="nucleotide sequence ID" value="NZ_JAHBAY010000002.1"/>
</dbReference>
<dbReference type="InterPro" id="IPR017517">
    <property type="entry name" value="Maleyloyr_isom"/>
</dbReference>
<dbReference type="Pfam" id="PF11716">
    <property type="entry name" value="MDMPI_N"/>
    <property type="match status" value="1"/>
</dbReference>
<dbReference type="GO" id="GO:0016853">
    <property type="term" value="F:isomerase activity"/>
    <property type="evidence" value="ECO:0007669"/>
    <property type="project" value="UniProtKB-KW"/>
</dbReference>
<feature type="domain" description="Mycothiol-dependent maleylpyruvate isomerase metal-binding" evidence="2">
    <location>
        <begin position="11"/>
        <end position="139"/>
    </location>
</feature>
<dbReference type="Proteomes" id="UP001197247">
    <property type="component" value="Unassembled WGS sequence"/>
</dbReference>
<dbReference type="SUPFAM" id="SSF109854">
    <property type="entry name" value="DinB/YfiT-like putative metalloenzymes"/>
    <property type="match status" value="1"/>
</dbReference>
<sequence length="256" mass="27745">MTTPPSFPDLLRLIDERFATFRAVIAAAPDLGVQVPTCPEWTLLDLAQHMGLSRRRWAATIEAGPDATGRVMLESAPAEGETLDAWLADSAQAMIGALRDAGPDQGSWVWWKDAQSPATCGAVARHQLQEIAVHTYDAQLAVGDPQPLVAELAVDGAEEFLFTCCATSSPWPYRPAVVDYQVTEGVTWRLWLSSEGIRIARLTDDEIATAGPADATARSTAGDLMLVFYSRSPLETLMMDGDRAIFEQLAAWDPSA</sequence>
<comment type="caution">
    <text evidence="3">The sequence shown here is derived from an EMBL/GenBank/DDBJ whole genome shotgun (WGS) entry which is preliminary data.</text>
</comment>
<dbReference type="Pfam" id="PF07398">
    <property type="entry name" value="MDMPI_C"/>
    <property type="match status" value="1"/>
</dbReference>
<dbReference type="PANTHER" id="PTHR40758:SF1">
    <property type="entry name" value="CONSERVED PROTEIN"/>
    <property type="match status" value="1"/>
</dbReference>
<gene>
    <name evidence="3" type="ORF">KIH74_05830</name>
</gene>
<evidence type="ECO:0000313" key="4">
    <source>
        <dbReference type="Proteomes" id="UP001197247"/>
    </source>
</evidence>
<dbReference type="InterPro" id="IPR024344">
    <property type="entry name" value="MDMPI_metal-binding"/>
</dbReference>
<dbReference type="Gene3D" id="1.20.120.450">
    <property type="entry name" value="dinb family like domain"/>
    <property type="match status" value="1"/>
</dbReference>
<organism evidence="3 4">
    <name type="scientific">Kineosporia corallincola</name>
    <dbReference type="NCBI Taxonomy" id="2835133"/>
    <lineage>
        <taxon>Bacteria</taxon>
        <taxon>Bacillati</taxon>
        <taxon>Actinomycetota</taxon>
        <taxon>Actinomycetes</taxon>
        <taxon>Kineosporiales</taxon>
        <taxon>Kineosporiaceae</taxon>
        <taxon>Kineosporia</taxon>
    </lineage>
</organism>
<evidence type="ECO:0000259" key="2">
    <source>
        <dbReference type="Pfam" id="PF11716"/>
    </source>
</evidence>
<dbReference type="PANTHER" id="PTHR40758">
    <property type="entry name" value="CONSERVED PROTEIN"/>
    <property type="match status" value="1"/>
</dbReference>
<dbReference type="InterPro" id="IPR034660">
    <property type="entry name" value="DinB/YfiT-like"/>
</dbReference>
<evidence type="ECO:0000259" key="1">
    <source>
        <dbReference type="Pfam" id="PF07398"/>
    </source>
</evidence>
<dbReference type="InterPro" id="IPR010872">
    <property type="entry name" value="MDMPI_C-term_domain"/>
</dbReference>
<name>A0ABS5TDD8_9ACTN</name>
<keyword evidence="3" id="KW-0413">Isomerase</keyword>
<dbReference type="EMBL" id="JAHBAY010000002">
    <property type="protein sequence ID" value="MBT0768434.1"/>
    <property type="molecule type" value="Genomic_DNA"/>
</dbReference>